<reference evidence="3 4" key="1">
    <citation type="submission" date="2018-11" db="EMBL/GenBank/DDBJ databases">
        <authorList>
            <person name="Ye M.-Q."/>
            <person name="Du Z.-J."/>
        </authorList>
    </citation>
    <scope>NUCLEOTIDE SEQUENCE [LARGE SCALE GENOMIC DNA]</scope>
    <source>
        <strain evidence="3 4">U0105</strain>
    </source>
</reference>
<evidence type="ECO:0000259" key="2">
    <source>
        <dbReference type="Pfam" id="PF10026"/>
    </source>
</evidence>
<evidence type="ECO:0000313" key="3">
    <source>
        <dbReference type="EMBL" id="RPJ68659.1"/>
    </source>
</evidence>
<dbReference type="AlphaFoldDB" id="A0A3N5YAN4"/>
<comment type="caution">
    <text evidence="3">The sequence shown here is derived from an EMBL/GenBank/DDBJ whole genome shotgun (WGS) entry which is preliminary data.</text>
</comment>
<keyword evidence="4" id="KW-1185">Reference proteome</keyword>
<dbReference type="RefSeq" id="WP_124026660.1">
    <property type="nucleotide sequence ID" value="NZ_JBHRSN010000005.1"/>
</dbReference>
<dbReference type="Pfam" id="PF10026">
    <property type="entry name" value="DUF2268"/>
    <property type="match status" value="1"/>
</dbReference>
<feature type="chain" id="PRO_5018055204" description="DUF2268 domain-containing protein" evidence="1">
    <location>
        <begin position="26"/>
        <end position="250"/>
    </location>
</feature>
<organism evidence="3 4">
    <name type="scientific">Alteromonas sediminis</name>
    <dbReference type="NCBI Taxonomy" id="2259342"/>
    <lineage>
        <taxon>Bacteria</taxon>
        <taxon>Pseudomonadati</taxon>
        <taxon>Pseudomonadota</taxon>
        <taxon>Gammaproteobacteria</taxon>
        <taxon>Alteromonadales</taxon>
        <taxon>Alteromonadaceae</taxon>
        <taxon>Alteromonas/Salinimonas group</taxon>
        <taxon>Alteromonas</taxon>
    </lineage>
</organism>
<evidence type="ECO:0000256" key="1">
    <source>
        <dbReference type="SAM" id="SignalP"/>
    </source>
</evidence>
<sequence length="250" mass="27856">MGLLKLPWVGLIAMAIFFTPALAHASSVPGANPDILFEYKDDKLTKTEKAQLESIVTFAERDVRAFFPKMTKQIIFTIETVDWDLNIVGGITGMATNHTPVGKINLMLSDYGKGGITRAIENGLRSTVLHELHHVASGWTIEDNKFGPGIHIATANEGLATVFSELLSGQAFDMLLDSDNVDEWIKEILTLPDDANYMHWVSGEHPDGRMFIGYKAGRHLIYRAMLNTNKNIIELSREPISSLYEYAGYR</sequence>
<evidence type="ECO:0000313" key="4">
    <source>
        <dbReference type="Proteomes" id="UP000275281"/>
    </source>
</evidence>
<name>A0A3N5YAN4_9ALTE</name>
<feature type="signal peptide" evidence="1">
    <location>
        <begin position="1"/>
        <end position="25"/>
    </location>
</feature>
<gene>
    <name evidence="3" type="ORF">DRW07_04485</name>
</gene>
<feature type="domain" description="DUF2268" evidence="2">
    <location>
        <begin position="122"/>
        <end position="240"/>
    </location>
</feature>
<protein>
    <recommendedName>
        <fullName evidence="2">DUF2268 domain-containing protein</fullName>
    </recommendedName>
</protein>
<dbReference type="EMBL" id="RPOK01000001">
    <property type="protein sequence ID" value="RPJ68659.1"/>
    <property type="molecule type" value="Genomic_DNA"/>
</dbReference>
<proteinExistence type="predicted"/>
<accession>A0A3N5YAN4</accession>
<dbReference type="Proteomes" id="UP000275281">
    <property type="component" value="Unassembled WGS sequence"/>
</dbReference>
<dbReference type="OrthoDB" id="1421358at2"/>
<keyword evidence="1" id="KW-0732">Signal</keyword>
<dbReference type="InterPro" id="IPR018728">
    <property type="entry name" value="DUF2268"/>
</dbReference>